<organism evidence="2 3">
    <name type="scientific">Pontibacterium sinense</name>
    <dbReference type="NCBI Taxonomy" id="2781979"/>
    <lineage>
        <taxon>Bacteria</taxon>
        <taxon>Pseudomonadati</taxon>
        <taxon>Pseudomonadota</taxon>
        <taxon>Gammaproteobacteria</taxon>
        <taxon>Oceanospirillales</taxon>
        <taxon>Oceanospirillaceae</taxon>
        <taxon>Pontibacterium</taxon>
    </lineage>
</organism>
<dbReference type="AlphaFoldDB" id="A0A8J7FRR2"/>
<evidence type="ECO:0000313" key="2">
    <source>
        <dbReference type="EMBL" id="MBE9398787.1"/>
    </source>
</evidence>
<evidence type="ECO:0000256" key="1">
    <source>
        <dbReference type="SAM" id="MobiDB-lite"/>
    </source>
</evidence>
<proteinExistence type="predicted"/>
<accession>A0A8J7FRR2</accession>
<protein>
    <submittedName>
        <fullName evidence="2">YebG family protein</fullName>
    </submittedName>
</protein>
<dbReference type="RefSeq" id="WP_193954483.1">
    <property type="nucleotide sequence ID" value="NZ_JADEYS010000018.1"/>
</dbReference>
<dbReference type="Proteomes" id="UP000640333">
    <property type="component" value="Unassembled WGS sequence"/>
</dbReference>
<dbReference type="InterPro" id="IPR009813">
    <property type="entry name" value="Uncharacterised_YebG"/>
</dbReference>
<sequence length="105" mass="11605">MAIEIVYRVIDRNGKVVGEYMDSKLANIIDKRTDVMYEMADKLIATGLSEAQADTAAEMILNSRTDFMELLKSVKDIPTPKVVSSEQKKTKAAKQTEALDHAAEG</sequence>
<gene>
    <name evidence="2" type="ORF">IOQ59_16120</name>
</gene>
<dbReference type="EMBL" id="JADEYS010000018">
    <property type="protein sequence ID" value="MBE9398787.1"/>
    <property type="molecule type" value="Genomic_DNA"/>
</dbReference>
<keyword evidence="3" id="KW-1185">Reference proteome</keyword>
<name>A0A8J7FRR2_9GAMM</name>
<evidence type="ECO:0000313" key="3">
    <source>
        <dbReference type="Proteomes" id="UP000640333"/>
    </source>
</evidence>
<dbReference type="Pfam" id="PF07130">
    <property type="entry name" value="YebG"/>
    <property type="match status" value="1"/>
</dbReference>
<comment type="caution">
    <text evidence="2">The sequence shown here is derived from an EMBL/GenBank/DDBJ whole genome shotgun (WGS) entry which is preliminary data.</text>
</comment>
<feature type="region of interest" description="Disordered" evidence="1">
    <location>
        <begin position="81"/>
        <end position="105"/>
    </location>
</feature>
<reference evidence="2" key="1">
    <citation type="submission" date="2020-10" db="EMBL/GenBank/DDBJ databases">
        <title>Bacterium isolated from coastal waters sediment.</title>
        <authorList>
            <person name="Chen R.-J."/>
            <person name="Lu D.-C."/>
            <person name="Zhu K.-L."/>
            <person name="Du Z.-J."/>
        </authorList>
    </citation>
    <scope>NUCLEOTIDE SEQUENCE</scope>
    <source>
        <strain evidence="2">N1Y112</strain>
    </source>
</reference>